<dbReference type="GO" id="GO:0005886">
    <property type="term" value="C:plasma membrane"/>
    <property type="evidence" value="ECO:0007669"/>
    <property type="project" value="UniProtKB-SubCell"/>
</dbReference>
<keyword evidence="7 9" id="KW-0472">Membrane</keyword>
<proteinExistence type="predicted"/>
<name>A0A1J5QDU5_9ZZZZ</name>
<keyword evidence="3" id="KW-0145">Chemotaxis</keyword>
<gene>
    <name evidence="10" type="ORF">GALL_364660</name>
</gene>
<dbReference type="EMBL" id="MLJW01000884">
    <property type="protein sequence ID" value="OIQ81766.1"/>
    <property type="molecule type" value="Genomic_DNA"/>
</dbReference>
<dbReference type="PANTHER" id="PTHR35091:SF2">
    <property type="entry name" value="FLAGELLAR PROTEIN FLIL"/>
    <property type="match status" value="1"/>
</dbReference>
<accession>A0A1J5QDU5</accession>
<evidence type="ECO:0000256" key="8">
    <source>
        <dbReference type="SAM" id="MobiDB-lite"/>
    </source>
</evidence>
<evidence type="ECO:0000313" key="10">
    <source>
        <dbReference type="EMBL" id="OIQ81766.1"/>
    </source>
</evidence>
<keyword evidence="5" id="KW-0283">Flagellar rotation</keyword>
<keyword evidence="6 9" id="KW-1133">Transmembrane helix</keyword>
<feature type="transmembrane region" description="Helical" evidence="9">
    <location>
        <begin position="20"/>
        <end position="42"/>
    </location>
</feature>
<dbReference type="GO" id="GO:0071978">
    <property type="term" value="P:bacterial-type flagellum-dependent swarming motility"/>
    <property type="evidence" value="ECO:0007669"/>
    <property type="project" value="TreeGrafter"/>
</dbReference>
<reference evidence="10" key="1">
    <citation type="submission" date="2016-10" db="EMBL/GenBank/DDBJ databases">
        <title>Sequence of Gallionella enrichment culture.</title>
        <authorList>
            <person name="Poehlein A."/>
            <person name="Muehling M."/>
            <person name="Daniel R."/>
        </authorList>
    </citation>
    <scope>NUCLEOTIDE SEQUENCE</scope>
</reference>
<organism evidence="10">
    <name type="scientific">mine drainage metagenome</name>
    <dbReference type="NCBI Taxonomy" id="410659"/>
    <lineage>
        <taxon>unclassified sequences</taxon>
        <taxon>metagenomes</taxon>
        <taxon>ecological metagenomes</taxon>
    </lineage>
</organism>
<keyword evidence="2" id="KW-1003">Cell membrane</keyword>
<sequence length="175" mass="18777">MAKDPKATESVAAPKSNKRLIIIVALVVLVLALGGGAAFLLMGGKSKKHGDKEQQTVADDAQGKPTPMVTVGDKFTVNLQSDDGSTHFLQVPKIELEMASDASAKKVDERKDKISDRINSTLRSKSMKEMMEPGSDLKLKEELKTVINSTLGVSPEDVAKNGVIEVIFPASFIVQ</sequence>
<evidence type="ECO:0000256" key="4">
    <source>
        <dbReference type="ARBA" id="ARBA00022692"/>
    </source>
</evidence>
<evidence type="ECO:0000256" key="7">
    <source>
        <dbReference type="ARBA" id="ARBA00023136"/>
    </source>
</evidence>
<dbReference type="GO" id="GO:0009425">
    <property type="term" value="C:bacterial-type flagellum basal body"/>
    <property type="evidence" value="ECO:0007669"/>
    <property type="project" value="InterPro"/>
</dbReference>
<dbReference type="GO" id="GO:0006935">
    <property type="term" value="P:chemotaxis"/>
    <property type="evidence" value="ECO:0007669"/>
    <property type="project" value="UniProtKB-KW"/>
</dbReference>
<evidence type="ECO:0000256" key="1">
    <source>
        <dbReference type="ARBA" id="ARBA00004162"/>
    </source>
</evidence>
<keyword evidence="10" id="KW-0966">Cell projection</keyword>
<evidence type="ECO:0000256" key="9">
    <source>
        <dbReference type="SAM" id="Phobius"/>
    </source>
</evidence>
<keyword evidence="10" id="KW-0282">Flagellum</keyword>
<feature type="region of interest" description="Disordered" evidence="8">
    <location>
        <begin position="46"/>
        <end position="67"/>
    </location>
</feature>
<evidence type="ECO:0000256" key="5">
    <source>
        <dbReference type="ARBA" id="ARBA00022779"/>
    </source>
</evidence>
<protein>
    <submittedName>
        <fullName evidence="10">Flagellar basal body-associated protein FliL</fullName>
    </submittedName>
</protein>
<evidence type="ECO:0000256" key="2">
    <source>
        <dbReference type="ARBA" id="ARBA00022475"/>
    </source>
</evidence>
<comment type="caution">
    <text evidence="10">The sequence shown here is derived from an EMBL/GenBank/DDBJ whole genome shotgun (WGS) entry which is preliminary data.</text>
</comment>
<dbReference type="InterPro" id="IPR005503">
    <property type="entry name" value="FliL"/>
</dbReference>
<keyword evidence="10" id="KW-0969">Cilium</keyword>
<keyword evidence="4 9" id="KW-0812">Transmembrane</keyword>
<evidence type="ECO:0000256" key="3">
    <source>
        <dbReference type="ARBA" id="ARBA00022500"/>
    </source>
</evidence>
<evidence type="ECO:0000256" key="6">
    <source>
        <dbReference type="ARBA" id="ARBA00022989"/>
    </source>
</evidence>
<dbReference type="Pfam" id="PF03748">
    <property type="entry name" value="FliL"/>
    <property type="match status" value="1"/>
</dbReference>
<dbReference type="AlphaFoldDB" id="A0A1J5QDU5"/>
<comment type="subcellular location">
    <subcellularLocation>
        <location evidence="1">Cell membrane</location>
        <topology evidence="1">Single-pass membrane protein</topology>
    </subcellularLocation>
</comment>
<dbReference type="PANTHER" id="PTHR35091">
    <property type="entry name" value="FLAGELLAR PROTEIN FLIL"/>
    <property type="match status" value="1"/>
</dbReference>